<dbReference type="STRING" id="3750.A0A498HY76"/>
<gene>
    <name evidence="2" type="ORF">DVH24_021311</name>
</gene>
<comment type="caution">
    <text evidence="2">The sequence shown here is derived from an EMBL/GenBank/DDBJ whole genome shotgun (WGS) entry which is preliminary data.</text>
</comment>
<keyword evidence="3" id="KW-1185">Reference proteome</keyword>
<name>A0A498HY76_MALDO</name>
<sequence length="85" mass="9958">MCEHGFLVFKTKLNLDDTIQKYKARLVAKGYSQKLEINFRETFAPVARLDTIRNLIVLAAQKCWKLYQLDVKSLFLNGVLHERIM</sequence>
<dbReference type="InterPro" id="IPR013103">
    <property type="entry name" value="RVT_2"/>
</dbReference>
<evidence type="ECO:0000313" key="3">
    <source>
        <dbReference type="Proteomes" id="UP000290289"/>
    </source>
</evidence>
<feature type="domain" description="Reverse transcriptase Ty1/copia-type" evidence="1">
    <location>
        <begin position="8"/>
        <end position="84"/>
    </location>
</feature>
<reference evidence="2 3" key="1">
    <citation type="submission" date="2018-10" db="EMBL/GenBank/DDBJ databases">
        <title>A high-quality apple genome assembly.</title>
        <authorList>
            <person name="Hu J."/>
        </authorList>
    </citation>
    <scope>NUCLEOTIDE SEQUENCE [LARGE SCALE GENOMIC DNA]</scope>
    <source>
        <strain evidence="3">cv. HFTH1</strain>
        <tissue evidence="2">Young leaf</tissue>
    </source>
</reference>
<evidence type="ECO:0000259" key="1">
    <source>
        <dbReference type="Pfam" id="PF07727"/>
    </source>
</evidence>
<dbReference type="Proteomes" id="UP000290289">
    <property type="component" value="Chromosome 15"/>
</dbReference>
<evidence type="ECO:0000313" key="2">
    <source>
        <dbReference type="EMBL" id="RXH74131.1"/>
    </source>
</evidence>
<dbReference type="Pfam" id="PF07727">
    <property type="entry name" value="RVT_2"/>
    <property type="match status" value="1"/>
</dbReference>
<organism evidence="2 3">
    <name type="scientific">Malus domestica</name>
    <name type="common">Apple</name>
    <name type="synonym">Pyrus malus</name>
    <dbReference type="NCBI Taxonomy" id="3750"/>
    <lineage>
        <taxon>Eukaryota</taxon>
        <taxon>Viridiplantae</taxon>
        <taxon>Streptophyta</taxon>
        <taxon>Embryophyta</taxon>
        <taxon>Tracheophyta</taxon>
        <taxon>Spermatophyta</taxon>
        <taxon>Magnoliopsida</taxon>
        <taxon>eudicotyledons</taxon>
        <taxon>Gunneridae</taxon>
        <taxon>Pentapetalae</taxon>
        <taxon>rosids</taxon>
        <taxon>fabids</taxon>
        <taxon>Rosales</taxon>
        <taxon>Rosaceae</taxon>
        <taxon>Amygdaloideae</taxon>
        <taxon>Maleae</taxon>
        <taxon>Malus</taxon>
    </lineage>
</organism>
<accession>A0A498HY76</accession>
<protein>
    <recommendedName>
        <fullName evidence="1">Reverse transcriptase Ty1/copia-type domain-containing protein</fullName>
    </recommendedName>
</protein>
<dbReference type="EMBL" id="RDQH01000341">
    <property type="protein sequence ID" value="RXH74131.1"/>
    <property type="molecule type" value="Genomic_DNA"/>
</dbReference>
<dbReference type="AlphaFoldDB" id="A0A498HY76"/>
<proteinExistence type="predicted"/>